<evidence type="ECO:0000313" key="2">
    <source>
        <dbReference type="EMBL" id="TWF83047.1"/>
    </source>
</evidence>
<feature type="transmembrane region" description="Helical" evidence="1">
    <location>
        <begin position="12"/>
        <end position="35"/>
    </location>
</feature>
<comment type="caution">
    <text evidence="2">The sequence shown here is derived from an EMBL/GenBank/DDBJ whole genome shotgun (WGS) entry which is preliminary data.</text>
</comment>
<keyword evidence="1" id="KW-0812">Transmembrane</keyword>
<name>A0A561T7G3_9ACTN</name>
<gene>
    <name evidence="2" type="ORF">FHX73_14530</name>
</gene>
<dbReference type="EMBL" id="VIWT01000004">
    <property type="protein sequence ID" value="TWF83047.1"/>
    <property type="molecule type" value="Genomic_DNA"/>
</dbReference>
<reference evidence="2 3" key="1">
    <citation type="submission" date="2019-06" db="EMBL/GenBank/DDBJ databases">
        <title>Sequencing the genomes of 1000 actinobacteria strains.</title>
        <authorList>
            <person name="Klenk H.-P."/>
        </authorList>
    </citation>
    <scope>NUCLEOTIDE SEQUENCE [LARGE SCALE GENOMIC DNA]</scope>
    <source>
        <strain evidence="2 3">DSM 44826</strain>
    </source>
</reference>
<sequence>MYREVLDPLAGSLLWSALCAALPLLTLFVLLGAFLRAVLALLGYPQSAPVLGWMTV</sequence>
<dbReference type="AlphaFoldDB" id="A0A561T7G3"/>
<accession>A0A561T7G3</accession>
<evidence type="ECO:0000313" key="3">
    <source>
        <dbReference type="Proteomes" id="UP000317940"/>
    </source>
</evidence>
<evidence type="ECO:0000256" key="1">
    <source>
        <dbReference type="SAM" id="Phobius"/>
    </source>
</evidence>
<keyword evidence="3" id="KW-1185">Reference proteome</keyword>
<protein>
    <submittedName>
        <fullName evidence="2">Uncharacterized protein</fullName>
    </submittedName>
</protein>
<organism evidence="2 3">
    <name type="scientific">Kitasatospora viridis</name>
    <dbReference type="NCBI Taxonomy" id="281105"/>
    <lineage>
        <taxon>Bacteria</taxon>
        <taxon>Bacillati</taxon>
        <taxon>Actinomycetota</taxon>
        <taxon>Actinomycetes</taxon>
        <taxon>Kitasatosporales</taxon>
        <taxon>Streptomycetaceae</taxon>
        <taxon>Kitasatospora</taxon>
    </lineage>
</organism>
<proteinExistence type="predicted"/>
<keyword evidence="1" id="KW-1133">Transmembrane helix</keyword>
<dbReference type="Proteomes" id="UP000317940">
    <property type="component" value="Unassembled WGS sequence"/>
</dbReference>
<keyword evidence="1" id="KW-0472">Membrane</keyword>